<accession>A0ABV9PEY1</accession>
<evidence type="ECO:0000313" key="2">
    <source>
        <dbReference type="Proteomes" id="UP001595935"/>
    </source>
</evidence>
<evidence type="ECO:0000313" key="1">
    <source>
        <dbReference type="EMBL" id="MFC4748773.1"/>
    </source>
</evidence>
<dbReference type="RefSeq" id="WP_213258735.1">
    <property type="nucleotide sequence ID" value="NZ_JAGYWA010000005.1"/>
</dbReference>
<reference evidence="2" key="1">
    <citation type="journal article" date="2019" name="Int. J. Syst. Evol. Microbiol.">
        <title>The Global Catalogue of Microorganisms (GCM) 10K type strain sequencing project: providing services to taxonomists for standard genome sequencing and annotation.</title>
        <authorList>
            <consortium name="The Broad Institute Genomics Platform"/>
            <consortium name="The Broad Institute Genome Sequencing Center for Infectious Disease"/>
            <person name="Wu L."/>
            <person name="Ma J."/>
        </authorList>
    </citation>
    <scope>NUCLEOTIDE SEQUENCE [LARGE SCALE GENOMIC DNA]</scope>
    <source>
        <strain evidence="2">WYCCWR 13023</strain>
    </source>
</reference>
<organism evidence="1 2">
    <name type="scientific">Flavobacterium branchiicola</name>
    <dbReference type="NCBI Taxonomy" id="1114875"/>
    <lineage>
        <taxon>Bacteria</taxon>
        <taxon>Pseudomonadati</taxon>
        <taxon>Bacteroidota</taxon>
        <taxon>Flavobacteriia</taxon>
        <taxon>Flavobacteriales</taxon>
        <taxon>Flavobacteriaceae</taxon>
        <taxon>Flavobacterium</taxon>
    </lineage>
</organism>
<sequence>MKKISVLFLALIILSGCKKRDTFENNTFLDKTFNWEMSIPDDYEKVDVKEKGEVKGDSAIVKKERSIVAFKRDKTNYFSANYEDYSGDIRSTDLKMRLKDFLLLKNVGQVYPKGKLGDYAVSTESISGLEFRKSTIAITEDGKTVATLVLFSRTFIDKIFIASIVYENEEYGKEMIDLFKKSTFK</sequence>
<protein>
    <recommendedName>
        <fullName evidence="3">Lipoprotein</fullName>
    </recommendedName>
</protein>
<gene>
    <name evidence="1" type="ORF">ACFO5S_15055</name>
</gene>
<dbReference type="PROSITE" id="PS51257">
    <property type="entry name" value="PROKAR_LIPOPROTEIN"/>
    <property type="match status" value="1"/>
</dbReference>
<name>A0ABV9PEY1_9FLAO</name>
<keyword evidence="2" id="KW-1185">Reference proteome</keyword>
<dbReference type="Proteomes" id="UP001595935">
    <property type="component" value="Unassembled WGS sequence"/>
</dbReference>
<comment type="caution">
    <text evidence="1">The sequence shown here is derived from an EMBL/GenBank/DDBJ whole genome shotgun (WGS) entry which is preliminary data.</text>
</comment>
<dbReference type="EMBL" id="JBHSGV010000005">
    <property type="protein sequence ID" value="MFC4748773.1"/>
    <property type="molecule type" value="Genomic_DNA"/>
</dbReference>
<proteinExistence type="predicted"/>
<evidence type="ECO:0008006" key="3">
    <source>
        <dbReference type="Google" id="ProtNLM"/>
    </source>
</evidence>